<comment type="caution">
    <text evidence="2">The sequence shown here is derived from an EMBL/GenBank/DDBJ whole genome shotgun (WGS) entry which is preliminary data.</text>
</comment>
<evidence type="ECO:0000313" key="2">
    <source>
        <dbReference type="EMBL" id="TDQ37259.1"/>
    </source>
</evidence>
<reference evidence="2 3" key="1">
    <citation type="submission" date="2019-03" db="EMBL/GenBank/DDBJ databases">
        <title>Genomic Encyclopedia of Type Strains, Phase IV (KMG-IV): sequencing the most valuable type-strain genomes for metagenomic binning, comparative biology and taxonomic classification.</title>
        <authorList>
            <person name="Goeker M."/>
        </authorList>
    </citation>
    <scope>NUCLEOTIDE SEQUENCE [LARGE SCALE GENOMIC DNA]</scope>
    <source>
        <strain evidence="2 3">DSM 28679</strain>
    </source>
</reference>
<keyword evidence="1" id="KW-0812">Transmembrane</keyword>
<dbReference type="OrthoDB" id="7871431at2"/>
<evidence type="ECO:0008006" key="4">
    <source>
        <dbReference type="Google" id="ProtNLM"/>
    </source>
</evidence>
<keyword evidence="3" id="KW-1185">Reference proteome</keyword>
<protein>
    <recommendedName>
        <fullName evidence="4">DnrP protein</fullName>
    </recommendedName>
</protein>
<proteinExistence type="predicted"/>
<keyword evidence="1" id="KW-1133">Transmembrane helix</keyword>
<dbReference type="EMBL" id="SNYK01000008">
    <property type="protein sequence ID" value="TDQ37259.1"/>
    <property type="molecule type" value="Genomic_DNA"/>
</dbReference>
<keyword evidence="1" id="KW-0472">Membrane</keyword>
<evidence type="ECO:0000256" key="1">
    <source>
        <dbReference type="SAM" id="Phobius"/>
    </source>
</evidence>
<dbReference type="Proteomes" id="UP000294575">
    <property type="component" value="Unassembled WGS sequence"/>
</dbReference>
<sequence length="66" mass="7573">MATCLFCQEQNPPGQTSCTHCGMALPQQEEKRKQQRLSRFVWFVILFSLFCGIMIIWLGRTPPVIG</sequence>
<accession>A0A4R6TYY5</accession>
<feature type="transmembrane region" description="Helical" evidence="1">
    <location>
        <begin position="40"/>
        <end position="59"/>
    </location>
</feature>
<dbReference type="RefSeq" id="WP_101495850.1">
    <property type="nucleotide sequence ID" value="NZ_LNJZ01000003.1"/>
</dbReference>
<dbReference type="AlphaFoldDB" id="A0A4R6TYY5"/>
<gene>
    <name evidence="2" type="ORF">DFQ45_10839</name>
</gene>
<evidence type="ECO:0000313" key="3">
    <source>
        <dbReference type="Proteomes" id="UP000294575"/>
    </source>
</evidence>
<name>A0A4R6TYY5_9GAMM</name>
<organism evidence="2 3">
    <name type="scientific">Thiopseudomonas denitrificans</name>
    <dbReference type="NCBI Taxonomy" id="1501432"/>
    <lineage>
        <taxon>Bacteria</taxon>
        <taxon>Pseudomonadati</taxon>
        <taxon>Pseudomonadota</taxon>
        <taxon>Gammaproteobacteria</taxon>
        <taxon>Pseudomonadales</taxon>
        <taxon>Pseudomonadaceae</taxon>
        <taxon>Thiopseudomonas</taxon>
    </lineage>
</organism>